<dbReference type="Proteomes" id="UP001108025">
    <property type="component" value="Unassembled WGS sequence"/>
</dbReference>
<proteinExistence type="predicted"/>
<gene>
    <name evidence="1" type="ORF">LO744_08670</name>
</gene>
<dbReference type="AlphaFoldDB" id="A0A9Q3V2U4"/>
<dbReference type="RefSeq" id="WP_230668687.1">
    <property type="nucleotide sequence ID" value="NZ_JAJNAY010000001.1"/>
</dbReference>
<comment type="caution">
    <text evidence="1">The sequence shown here is derived from an EMBL/GenBank/DDBJ whole genome shotgun (WGS) entry which is preliminary data.</text>
</comment>
<dbReference type="EMBL" id="JAJNAY010000001">
    <property type="protein sequence ID" value="MCD1116926.1"/>
    <property type="molecule type" value="Genomic_DNA"/>
</dbReference>
<name>A0A9Q3V2U4_9FLAO</name>
<sequence length="112" mass="12950">MKKNQNQFVKCKCCHILKDKNDVSICLTVLKNTDFIKVYGNDFDLYNYLFSSNFEWACDSCLKNKKALIANPSQQNDGYNSHLAYYDISLNCKNCGNEFTFTKEKKNCGTKN</sequence>
<evidence type="ECO:0000313" key="2">
    <source>
        <dbReference type="Proteomes" id="UP001108025"/>
    </source>
</evidence>
<reference evidence="1" key="1">
    <citation type="submission" date="2021-11" db="EMBL/GenBank/DDBJ databases">
        <title>Description of novel Chryseobacterium species.</title>
        <authorList>
            <person name="Saticioglu I.B."/>
            <person name="Ay H."/>
            <person name="Altun S."/>
            <person name="Duman M."/>
        </authorList>
    </citation>
    <scope>NUCLEOTIDE SEQUENCE</scope>
    <source>
        <strain evidence="1">C-17</strain>
    </source>
</reference>
<evidence type="ECO:0000313" key="1">
    <source>
        <dbReference type="EMBL" id="MCD1116926.1"/>
    </source>
</evidence>
<keyword evidence="2" id="KW-1185">Reference proteome</keyword>
<protein>
    <submittedName>
        <fullName evidence="1">Uncharacterized protein</fullName>
    </submittedName>
</protein>
<accession>A0A9Q3V2U4</accession>
<organism evidence="1 2">
    <name type="scientific">Chryseobacterium turcicum</name>
    <dbReference type="NCBI Taxonomy" id="2898076"/>
    <lineage>
        <taxon>Bacteria</taxon>
        <taxon>Pseudomonadati</taxon>
        <taxon>Bacteroidota</taxon>
        <taxon>Flavobacteriia</taxon>
        <taxon>Flavobacteriales</taxon>
        <taxon>Weeksellaceae</taxon>
        <taxon>Chryseobacterium group</taxon>
        <taxon>Chryseobacterium</taxon>
    </lineage>
</organism>